<dbReference type="KEGG" id="sur:STAUR_4705"/>
<dbReference type="Proteomes" id="UP000001351">
    <property type="component" value="Chromosome"/>
</dbReference>
<dbReference type="STRING" id="378806.STAUR_4705"/>
<dbReference type="AlphaFoldDB" id="E3G092"/>
<dbReference type="InterPro" id="IPR012433">
    <property type="entry name" value="Imm11"/>
</dbReference>
<dbReference type="HOGENOM" id="CLU_091669_0_0_7"/>
<protein>
    <submittedName>
        <fullName evidence="2">Conserved uncharacterized protein</fullName>
    </submittedName>
</protein>
<accession>E3G092</accession>
<reference evidence="2 3" key="1">
    <citation type="journal article" date="2011" name="Mol. Biol. Evol.">
        <title>Comparative genomic analysis of fruiting body formation in Myxococcales.</title>
        <authorList>
            <person name="Huntley S."/>
            <person name="Hamann N."/>
            <person name="Wegener-Feldbrugge S."/>
            <person name="Treuner-Lange A."/>
            <person name="Kube M."/>
            <person name="Reinhardt R."/>
            <person name="Klages S."/>
            <person name="Muller R."/>
            <person name="Ronning C.M."/>
            <person name="Nierman W.C."/>
            <person name="Sogaard-Andersen L."/>
        </authorList>
    </citation>
    <scope>NUCLEOTIDE SEQUENCE [LARGE SCALE GENOMIC DNA]</scope>
    <source>
        <strain evidence="2 3">DW4/3-1</strain>
    </source>
</reference>
<keyword evidence="3" id="KW-1185">Reference proteome</keyword>
<proteinExistence type="predicted"/>
<dbReference type="RefSeq" id="WP_013376397.1">
    <property type="nucleotide sequence ID" value="NC_014623.1"/>
</dbReference>
<dbReference type="eggNOG" id="ENOG502ZFYD">
    <property type="taxonomic scope" value="Bacteria"/>
</dbReference>
<organism evidence="2 3">
    <name type="scientific">Stigmatella aurantiaca (strain DW4/3-1)</name>
    <dbReference type="NCBI Taxonomy" id="378806"/>
    <lineage>
        <taxon>Bacteria</taxon>
        <taxon>Pseudomonadati</taxon>
        <taxon>Myxococcota</taxon>
        <taxon>Myxococcia</taxon>
        <taxon>Myxococcales</taxon>
        <taxon>Cystobacterineae</taxon>
        <taxon>Archangiaceae</taxon>
        <taxon>Stigmatella</taxon>
    </lineage>
</organism>
<feature type="domain" description="Immunity MXAN-0049 protein" evidence="1">
    <location>
        <begin position="70"/>
        <end position="187"/>
    </location>
</feature>
<dbReference type="Pfam" id="PF07791">
    <property type="entry name" value="Imm11"/>
    <property type="match status" value="1"/>
</dbReference>
<evidence type="ECO:0000259" key="1">
    <source>
        <dbReference type="Pfam" id="PF07791"/>
    </source>
</evidence>
<dbReference type="EMBL" id="CP002271">
    <property type="protein sequence ID" value="ADO72485.1"/>
    <property type="molecule type" value="Genomic_DNA"/>
</dbReference>
<sequence length="199" mass="22391">MERHFYLVELGDVPRWLLETPTRDSGEAFDEPWMFADGRVLPDLGALKARIAHPGRKRTFDFSVIEAAPIASETVANVFKTLAPDDVQLLPVSIEGEPERYFVVNATKVIDCIDEANCREVQHYPEGSFPEYEGEYRWIYGLRIDPSKTEGAHVFRLKKFKTAFIVSEEVKAALEKVGNLGVSFERVTAPSGGQSEQRA</sequence>
<name>E3G092_STIAD</name>
<evidence type="ECO:0000313" key="2">
    <source>
        <dbReference type="EMBL" id="ADO72485.1"/>
    </source>
</evidence>
<evidence type="ECO:0000313" key="3">
    <source>
        <dbReference type="Proteomes" id="UP000001351"/>
    </source>
</evidence>
<gene>
    <name evidence="2" type="ordered locus">STAUR_4705</name>
</gene>